<dbReference type="EMBL" id="BGPR01087751">
    <property type="protein sequence ID" value="GBM08410.1"/>
    <property type="molecule type" value="Genomic_DNA"/>
</dbReference>
<feature type="compositionally biased region" description="Basic and acidic residues" evidence="1">
    <location>
        <begin position="1"/>
        <end position="18"/>
    </location>
</feature>
<accession>A0A4Y2CVE8</accession>
<evidence type="ECO:0000313" key="3">
    <source>
        <dbReference type="Proteomes" id="UP000499080"/>
    </source>
</evidence>
<gene>
    <name evidence="2" type="ORF">AVEN_23088_1</name>
</gene>
<dbReference type="AlphaFoldDB" id="A0A4Y2CVE8"/>
<reference evidence="2 3" key="1">
    <citation type="journal article" date="2019" name="Sci. Rep.">
        <title>Orb-weaving spider Araneus ventricosus genome elucidates the spidroin gene catalogue.</title>
        <authorList>
            <person name="Kono N."/>
            <person name="Nakamura H."/>
            <person name="Ohtoshi R."/>
            <person name="Moran D.A.P."/>
            <person name="Shinohara A."/>
            <person name="Yoshida Y."/>
            <person name="Fujiwara M."/>
            <person name="Mori M."/>
            <person name="Tomita M."/>
            <person name="Arakawa K."/>
        </authorList>
    </citation>
    <scope>NUCLEOTIDE SEQUENCE [LARGE SCALE GENOMIC DNA]</scope>
</reference>
<evidence type="ECO:0000256" key="1">
    <source>
        <dbReference type="SAM" id="MobiDB-lite"/>
    </source>
</evidence>
<dbReference type="Proteomes" id="UP000499080">
    <property type="component" value="Unassembled WGS sequence"/>
</dbReference>
<sequence>LKNEIQELESSKPTERESPQNTASSLPCVSNLHAVCVSLTGEERDGLLSLARTTDALLKWVPDATFSMDEEGLFCKACGTTLKY</sequence>
<keyword evidence="3" id="KW-1185">Reference proteome</keyword>
<comment type="caution">
    <text evidence="2">The sequence shown here is derived from an EMBL/GenBank/DDBJ whole genome shotgun (WGS) entry which is preliminary data.</text>
</comment>
<name>A0A4Y2CVE8_ARAVE</name>
<evidence type="ECO:0000313" key="2">
    <source>
        <dbReference type="EMBL" id="GBM08410.1"/>
    </source>
</evidence>
<protein>
    <submittedName>
        <fullName evidence="2">Uncharacterized protein</fullName>
    </submittedName>
</protein>
<proteinExistence type="predicted"/>
<feature type="non-terminal residue" evidence="2">
    <location>
        <position position="1"/>
    </location>
</feature>
<organism evidence="2 3">
    <name type="scientific">Araneus ventricosus</name>
    <name type="common">Orbweaver spider</name>
    <name type="synonym">Epeira ventricosa</name>
    <dbReference type="NCBI Taxonomy" id="182803"/>
    <lineage>
        <taxon>Eukaryota</taxon>
        <taxon>Metazoa</taxon>
        <taxon>Ecdysozoa</taxon>
        <taxon>Arthropoda</taxon>
        <taxon>Chelicerata</taxon>
        <taxon>Arachnida</taxon>
        <taxon>Araneae</taxon>
        <taxon>Araneomorphae</taxon>
        <taxon>Entelegynae</taxon>
        <taxon>Araneoidea</taxon>
        <taxon>Araneidae</taxon>
        <taxon>Araneus</taxon>
    </lineage>
</organism>
<feature type="region of interest" description="Disordered" evidence="1">
    <location>
        <begin position="1"/>
        <end position="25"/>
    </location>
</feature>